<protein>
    <submittedName>
        <fullName evidence="1">Uncharacterized protein</fullName>
    </submittedName>
</protein>
<reference evidence="1 2" key="1">
    <citation type="journal article" date="2013" name="Genome Announc.">
        <title>Complete Genome Sequence of the Porcine Strain Brachyspira pilosicoli P43/6/78(T.).</title>
        <authorList>
            <person name="Lin C."/>
            <person name="den Bakker H.C."/>
            <person name="Suzuki H."/>
            <person name="Lefebure T."/>
            <person name="Ponnala L."/>
            <person name="Sun Q."/>
            <person name="Stanhope M.J."/>
            <person name="Wiedmann M."/>
            <person name="Duhamel G.E."/>
        </authorList>
    </citation>
    <scope>NUCLEOTIDE SEQUENCE [LARGE SCALE GENOMIC DNA]</scope>
    <source>
        <strain evidence="1 2">P43/6/78</strain>
    </source>
</reference>
<dbReference type="RefSeq" id="WP_015274452.1">
    <property type="nucleotide sequence ID" value="NC_019908.1"/>
</dbReference>
<dbReference type="KEGG" id="bpip:BPP43_06390"/>
<organism evidence="1 2">
    <name type="scientific">Brachyspira pilosicoli P43/6/78</name>
    <dbReference type="NCBI Taxonomy" id="1042417"/>
    <lineage>
        <taxon>Bacteria</taxon>
        <taxon>Pseudomonadati</taxon>
        <taxon>Spirochaetota</taxon>
        <taxon>Spirochaetia</taxon>
        <taxon>Brachyspirales</taxon>
        <taxon>Brachyspiraceae</taxon>
        <taxon>Brachyspira</taxon>
    </lineage>
</organism>
<dbReference type="EMBL" id="CP002873">
    <property type="protein sequence ID" value="AGA66518.1"/>
    <property type="molecule type" value="Genomic_DNA"/>
</dbReference>
<dbReference type="Proteomes" id="UP000010793">
    <property type="component" value="Chromosome"/>
</dbReference>
<accession>A0A3B6VL84</accession>
<sequence length="135" mass="16235">MSNNKMDKYYIREKIYSDKNLDKKIKEEVENYLDNSVLKLYSSSCVSEYSYNNNFEVVTTEIFEEGYILSDIHIEVDMIVYDYISNNDDYKKERKVLINNKYFIGFNIRFNLNSDNTIENVIVRYFNIYAISKNE</sequence>
<keyword evidence="2" id="KW-1185">Reference proteome</keyword>
<evidence type="ECO:0000313" key="2">
    <source>
        <dbReference type="Proteomes" id="UP000010793"/>
    </source>
</evidence>
<gene>
    <name evidence="1" type="ORF">BPP43_06390</name>
</gene>
<evidence type="ECO:0000313" key="1">
    <source>
        <dbReference type="EMBL" id="AGA66518.1"/>
    </source>
</evidence>
<name>A0A3B6VL84_BRAPL</name>
<proteinExistence type="predicted"/>
<dbReference type="AlphaFoldDB" id="A0A3B6VL84"/>